<comment type="cofactor">
    <cofactor evidence="3">
        <name>NAD(+)</name>
        <dbReference type="ChEBI" id="CHEBI:57540"/>
    </cofactor>
    <text evidence="3">Binds 1 NAD(+) per subunit.</text>
</comment>
<evidence type="ECO:0000256" key="2">
    <source>
        <dbReference type="ARBA" id="ARBA00023002"/>
    </source>
</evidence>
<dbReference type="Pfam" id="PF01571">
    <property type="entry name" value="GCV_T"/>
    <property type="match status" value="1"/>
</dbReference>
<comment type="subcellular location">
    <subcellularLocation>
        <location evidence="3">Cytoplasm</location>
    </subcellularLocation>
</comment>
<dbReference type="PRINTS" id="PR00368">
    <property type="entry name" value="FADPNR"/>
</dbReference>
<dbReference type="Proteomes" id="UP000624325">
    <property type="component" value="Unassembled WGS sequence"/>
</dbReference>
<dbReference type="SUPFAM" id="SSF103025">
    <property type="entry name" value="Folate-binding domain"/>
    <property type="match status" value="1"/>
</dbReference>
<dbReference type="InterPro" id="IPR013977">
    <property type="entry name" value="GcvT_C"/>
</dbReference>
<protein>
    <recommendedName>
        <fullName evidence="3">Sarcosine oxidase subunit alpha</fullName>
        <ecNumber evidence="3">1.5.3.24</ecNumber>
    </recommendedName>
</protein>
<dbReference type="Gene3D" id="3.10.20.440">
    <property type="entry name" value="2Fe-2S iron-sulphur cluster binding domain, sarcosine oxidase, alpha subunit, N-terminal domain"/>
    <property type="match status" value="1"/>
</dbReference>
<dbReference type="Gene3D" id="3.30.1360.120">
    <property type="entry name" value="Probable tRNA modification gtpase trme, domain 1"/>
    <property type="match status" value="1"/>
</dbReference>
<dbReference type="InterPro" id="IPR036188">
    <property type="entry name" value="FAD/NAD-bd_sf"/>
</dbReference>
<dbReference type="RefSeq" id="WP_203702728.1">
    <property type="nucleotide sequence ID" value="NZ_BAAALU010000004.1"/>
</dbReference>
<dbReference type="InterPro" id="IPR006222">
    <property type="entry name" value="GCVT_N"/>
</dbReference>
<dbReference type="Pfam" id="PF17806">
    <property type="entry name" value="SO_alpha_A3"/>
    <property type="match status" value="1"/>
</dbReference>
<dbReference type="Pfam" id="PF07992">
    <property type="entry name" value="Pyr_redox_2"/>
    <property type="match status" value="1"/>
</dbReference>
<keyword evidence="3" id="KW-0547">Nucleotide-binding</keyword>
<dbReference type="Pfam" id="PF08669">
    <property type="entry name" value="GCV_T_C"/>
    <property type="match status" value="1"/>
</dbReference>
<dbReference type="InterPro" id="IPR006277">
    <property type="entry name" value="Sarcosine_oxidase_asu"/>
</dbReference>
<reference evidence="8 9" key="1">
    <citation type="submission" date="2021-01" db="EMBL/GenBank/DDBJ databases">
        <title>Whole genome shotgun sequence of Asanoa iriomotensis NBRC 100142.</title>
        <authorList>
            <person name="Komaki H."/>
            <person name="Tamura T."/>
        </authorList>
    </citation>
    <scope>NUCLEOTIDE SEQUENCE [LARGE SCALE GENOMIC DNA]</scope>
    <source>
        <strain evidence="8 9">NBRC 100142</strain>
    </source>
</reference>
<dbReference type="PANTHER" id="PTHR43757:SF2">
    <property type="entry name" value="AMINOMETHYLTRANSFERASE, MITOCHONDRIAL"/>
    <property type="match status" value="1"/>
</dbReference>
<dbReference type="InterPro" id="IPR027266">
    <property type="entry name" value="TrmE/GcvT-like"/>
</dbReference>
<comment type="caution">
    <text evidence="8">The sequence shown here is derived from an EMBL/GenBank/DDBJ whole genome shotgun (WGS) entry which is preliminary data.</text>
</comment>
<keyword evidence="2 3" id="KW-0560">Oxidoreductase</keyword>
<gene>
    <name evidence="8" type="ORF">Air01nite_28910</name>
</gene>
<evidence type="ECO:0000259" key="7">
    <source>
        <dbReference type="Pfam" id="PF17806"/>
    </source>
</evidence>
<dbReference type="PIRSF" id="PIRSF037980">
    <property type="entry name" value="SoxA"/>
    <property type="match status" value="1"/>
</dbReference>
<keyword evidence="3" id="KW-0520">NAD</keyword>
<dbReference type="PANTHER" id="PTHR43757">
    <property type="entry name" value="AMINOMETHYLTRANSFERASE"/>
    <property type="match status" value="1"/>
</dbReference>
<comment type="catalytic activity">
    <reaction evidence="3">
        <text>sarcosine + (6S)-5,6,7,8-tetrahydrofolate + O2 = (6R)-5,10-methylene-5,6,7,8-tetrahydrofolate + glycine + H2O2</text>
        <dbReference type="Rhea" id="RHEA:70455"/>
        <dbReference type="ChEBI" id="CHEBI:15379"/>
        <dbReference type="ChEBI" id="CHEBI:15636"/>
        <dbReference type="ChEBI" id="CHEBI:16240"/>
        <dbReference type="ChEBI" id="CHEBI:57305"/>
        <dbReference type="ChEBI" id="CHEBI:57433"/>
        <dbReference type="ChEBI" id="CHEBI:57453"/>
        <dbReference type="EC" id="1.5.3.24"/>
    </reaction>
</comment>
<dbReference type="InterPro" id="IPR041117">
    <property type="entry name" value="SoxA_A3"/>
</dbReference>
<evidence type="ECO:0000259" key="6">
    <source>
        <dbReference type="Pfam" id="PF08669"/>
    </source>
</evidence>
<comment type="similarity">
    <text evidence="1 3">Belongs to the GcvT family.</text>
</comment>
<keyword evidence="3" id="KW-0963">Cytoplasm</keyword>
<keyword evidence="9" id="KW-1185">Reference proteome</keyword>
<dbReference type="InterPro" id="IPR028896">
    <property type="entry name" value="GcvT/YgfZ/DmdA"/>
</dbReference>
<sequence>MSQPFRRAAGGRIDRSRTLTFHFEGRAYEAHPGDTLSSALLANGVRVVARGPYTGRPRGTYGIGAEEPNAFVQVDSGPGEPMVRATQLEVYDGLVARSLAGKGSLGEEPDDSRYDKTWAHCDVLVVGAGPAGLAAAHAAGVTGARVILADERPEPGGDLLGGRAHLDGRPAMDWVTDLRARLAGLPEVRVLPRTTVTGAYDGNFLVAVQRRTEHLGPAAPAHVARQRLWHIRAGQVVLATGAHERPILFPDNDRPGVMLAAAAAGYAWRYGVLPGRRAVVAGAHDGALWAAVDLVDAGVELAAVLDARHLAGGQAHRALRDRGVVVAAGHGVVGTDADADGVLTAAWVAPVDGDGQARRIACDLLATSGGWNPAVHLYSQAGGRPRWSDDHAAFVPGDPLPAVACVGAAAGTFDLADALAEGAEAGWQAAAATHGGGGEEPLPPATDSVASAGAPAACWITARADSPPETIFVDLQRDATLRDVRRAVGAGMRASEHVKRFTTAGTAADQGRTTGVTTVGVLAGLLGLPVGAVGTTTYRPPYAPISFALLAGRDRGRLLDPERRTPMHERHEADGAVFENVGQWKRPWYYPAPGEDLDQAVLRECRAAREGVAMMDVSTLGKIDLRGPDVGEFLDRVYTNRFSTLRVGQCRYGVMCRADGMVFDDGVTARLAPDRYHMTTTTGNAAAVLDWLDEWLQTEWPDLRVSATSVTDQWAAVAVVGPGSREVLRRLAPSLDVSAEAFPFLTVRDATVAGIPARVFRISFTGELSYEINVPAWYGLALWDAVAEAGRPAGITPYGTETMHVLRAEKGFIVAGQDTDGTVTPHDAGLGWAVSTVKPFIGGRSLARPDTARNDRKRLVGLLPADPSVVLAEGAQLVVDADAPTPVPMLGHVTSSYRSAALGRSFALALVAGGLTHRGETLQAVDGGQAHPVVVTEPVFYDAEGARRDG</sequence>
<dbReference type="EC" id="1.5.3.24" evidence="3"/>
<evidence type="ECO:0000256" key="3">
    <source>
        <dbReference type="PIRNR" id="PIRNR037980"/>
    </source>
</evidence>
<proteinExistence type="inferred from homology"/>
<dbReference type="Gene3D" id="3.50.50.60">
    <property type="entry name" value="FAD/NAD(P)-binding domain"/>
    <property type="match status" value="1"/>
</dbReference>
<feature type="domain" description="FAD/NAD(P)-binding" evidence="5">
    <location>
        <begin position="122"/>
        <end position="382"/>
    </location>
</feature>
<name>A0ABQ4C1Y5_9ACTN</name>
<evidence type="ECO:0000259" key="5">
    <source>
        <dbReference type="Pfam" id="PF07992"/>
    </source>
</evidence>
<dbReference type="Pfam" id="PF13510">
    <property type="entry name" value="Fer2_4"/>
    <property type="match status" value="1"/>
</dbReference>
<dbReference type="EMBL" id="BONC01000017">
    <property type="protein sequence ID" value="GIF56796.1"/>
    <property type="molecule type" value="Genomic_DNA"/>
</dbReference>
<accession>A0ABQ4C1Y5</accession>
<dbReference type="InterPro" id="IPR042204">
    <property type="entry name" value="2Fe-2S-bd_N"/>
</dbReference>
<dbReference type="InterPro" id="IPR023753">
    <property type="entry name" value="FAD/NAD-binding_dom"/>
</dbReference>
<dbReference type="SUPFAM" id="SSF101790">
    <property type="entry name" value="Aminomethyltransferase beta-barrel domain"/>
    <property type="match status" value="1"/>
</dbReference>
<evidence type="ECO:0000256" key="1">
    <source>
        <dbReference type="ARBA" id="ARBA00008609"/>
    </source>
</evidence>
<evidence type="ECO:0000313" key="8">
    <source>
        <dbReference type="EMBL" id="GIF56796.1"/>
    </source>
</evidence>
<feature type="domain" description="Aminomethyltransferase C-terminal" evidence="6">
    <location>
        <begin position="857"/>
        <end position="942"/>
    </location>
</feature>
<organism evidence="8 9">
    <name type="scientific">Asanoa iriomotensis</name>
    <dbReference type="NCBI Taxonomy" id="234613"/>
    <lineage>
        <taxon>Bacteria</taxon>
        <taxon>Bacillati</taxon>
        <taxon>Actinomycetota</taxon>
        <taxon>Actinomycetes</taxon>
        <taxon>Micromonosporales</taxon>
        <taxon>Micromonosporaceae</taxon>
        <taxon>Asanoa</taxon>
    </lineage>
</organism>
<evidence type="ECO:0000259" key="4">
    <source>
        <dbReference type="Pfam" id="PF01571"/>
    </source>
</evidence>
<feature type="domain" description="GCVT N-terminal" evidence="4">
    <location>
        <begin position="567"/>
        <end position="837"/>
    </location>
</feature>
<feature type="domain" description="SoxA A3" evidence="7">
    <location>
        <begin position="472"/>
        <end position="553"/>
    </location>
</feature>
<dbReference type="PRINTS" id="PR00469">
    <property type="entry name" value="PNDRDTASEII"/>
</dbReference>
<dbReference type="InterPro" id="IPR029043">
    <property type="entry name" value="GcvT/YgfZ_C"/>
</dbReference>
<evidence type="ECO:0000313" key="9">
    <source>
        <dbReference type="Proteomes" id="UP000624325"/>
    </source>
</evidence>
<dbReference type="SUPFAM" id="SSF51905">
    <property type="entry name" value="FAD/NAD(P)-binding domain"/>
    <property type="match status" value="1"/>
</dbReference>